<dbReference type="PANTHER" id="PTHR37486:SF1">
    <property type="entry name" value="STRINGENT STARVATION PROTEIN B"/>
    <property type="match status" value="1"/>
</dbReference>
<name>A0A235EV18_9RHOO</name>
<keyword evidence="3" id="KW-1185">Reference proteome</keyword>
<evidence type="ECO:0000313" key="3">
    <source>
        <dbReference type="Proteomes" id="UP000215181"/>
    </source>
</evidence>
<evidence type="ECO:0000256" key="1">
    <source>
        <dbReference type="SAM" id="MobiDB-lite"/>
    </source>
</evidence>
<dbReference type="Proteomes" id="UP000215181">
    <property type="component" value="Unassembled WGS sequence"/>
</dbReference>
<proteinExistence type="predicted"/>
<dbReference type="GO" id="GO:0005840">
    <property type="term" value="C:ribosome"/>
    <property type="evidence" value="ECO:0007669"/>
    <property type="project" value="TreeGrafter"/>
</dbReference>
<dbReference type="NCBIfam" id="NF008769">
    <property type="entry name" value="PRK11798.2-5"/>
    <property type="match status" value="1"/>
</dbReference>
<dbReference type="InterPro" id="IPR007481">
    <property type="entry name" value="SspB"/>
</dbReference>
<dbReference type="RefSeq" id="WP_094269404.1">
    <property type="nucleotide sequence ID" value="NZ_NOIH01000026.1"/>
</dbReference>
<gene>
    <name evidence="2" type="ORF">CGK74_15910</name>
</gene>
<dbReference type="PIRSF" id="PIRSF005276">
    <property type="entry name" value="SspB"/>
    <property type="match status" value="1"/>
</dbReference>
<dbReference type="GO" id="GO:0008233">
    <property type="term" value="F:peptidase activity"/>
    <property type="evidence" value="ECO:0007669"/>
    <property type="project" value="UniProtKB-KW"/>
</dbReference>
<dbReference type="Pfam" id="PF04386">
    <property type="entry name" value="SspB"/>
    <property type="match status" value="1"/>
</dbReference>
<dbReference type="OrthoDB" id="9797358at2"/>
<protein>
    <submittedName>
        <fullName evidence="2">ClpXP protease specificity-enhancing factor</fullName>
    </submittedName>
</protein>
<dbReference type="AlphaFoldDB" id="A0A235EV18"/>
<dbReference type="InterPro" id="IPR036760">
    <property type="entry name" value="SspB-like_sf"/>
</dbReference>
<dbReference type="GO" id="GO:0006508">
    <property type="term" value="P:proteolysis"/>
    <property type="evidence" value="ECO:0007669"/>
    <property type="project" value="UniProtKB-KW"/>
</dbReference>
<dbReference type="EMBL" id="NOIH01000026">
    <property type="protein sequence ID" value="OYD52831.1"/>
    <property type="molecule type" value="Genomic_DNA"/>
</dbReference>
<accession>A0A235EV18</accession>
<sequence>MTTVSTKPYLIRAIWEWCVDQGFTPYVATLVDAQTRVPPGYARDGQIVLNLSPDATGQLQIANDFISFQARFGGVAHSLVVPIANVIAVYARENGQGMAFEPEITGDDAGVDADETLGETPQTVVDMADAAAEAKAEAPAGEDAPRRPRPSHLTVVK</sequence>
<keyword evidence="2" id="KW-0645">Protease</keyword>
<feature type="region of interest" description="Disordered" evidence="1">
    <location>
        <begin position="131"/>
        <end position="157"/>
    </location>
</feature>
<evidence type="ECO:0000313" key="2">
    <source>
        <dbReference type="EMBL" id="OYD52831.1"/>
    </source>
</evidence>
<comment type="caution">
    <text evidence="2">The sequence shown here is derived from an EMBL/GenBank/DDBJ whole genome shotgun (WGS) entry which is preliminary data.</text>
</comment>
<dbReference type="PANTHER" id="PTHR37486">
    <property type="entry name" value="STRINGENT STARVATION PROTEIN B"/>
    <property type="match status" value="1"/>
</dbReference>
<dbReference type="SUPFAM" id="SSF101738">
    <property type="entry name" value="SspB-like"/>
    <property type="match status" value="1"/>
</dbReference>
<dbReference type="GO" id="GO:0005829">
    <property type="term" value="C:cytosol"/>
    <property type="evidence" value="ECO:0007669"/>
    <property type="project" value="TreeGrafter"/>
</dbReference>
<dbReference type="Gene3D" id="2.30.30.220">
    <property type="entry name" value="SspB-like"/>
    <property type="match status" value="1"/>
</dbReference>
<keyword evidence="2" id="KW-0378">Hydrolase</keyword>
<dbReference type="GO" id="GO:0045732">
    <property type="term" value="P:positive regulation of protein catabolic process"/>
    <property type="evidence" value="ECO:0007669"/>
    <property type="project" value="TreeGrafter"/>
</dbReference>
<feature type="compositionally biased region" description="Low complexity" evidence="1">
    <location>
        <begin position="131"/>
        <end position="142"/>
    </location>
</feature>
<organism evidence="2 3">
    <name type="scientific">Thauera propionica</name>
    <dbReference type="NCBI Taxonomy" id="2019431"/>
    <lineage>
        <taxon>Bacteria</taxon>
        <taxon>Pseudomonadati</taxon>
        <taxon>Pseudomonadota</taxon>
        <taxon>Betaproteobacteria</taxon>
        <taxon>Rhodocyclales</taxon>
        <taxon>Zoogloeaceae</taxon>
        <taxon>Thauera</taxon>
    </lineage>
</organism>
<reference evidence="2 3" key="1">
    <citation type="submission" date="2017-07" db="EMBL/GenBank/DDBJ databases">
        <title>Thauera sp. KNDSS-Mac4 genome sequence and assembly.</title>
        <authorList>
            <person name="Mayilraj S."/>
        </authorList>
    </citation>
    <scope>NUCLEOTIDE SEQUENCE [LARGE SCALE GENOMIC DNA]</scope>
    <source>
        <strain evidence="2 3">KNDSS-Mac4</strain>
    </source>
</reference>